<proteinExistence type="predicted"/>
<dbReference type="AlphaFoldDB" id="A0A240DZF7"/>
<accession>A0A240DZF7</accession>
<dbReference type="Pfam" id="PF17680">
    <property type="entry name" value="FlgO"/>
    <property type="match status" value="1"/>
</dbReference>
<dbReference type="OrthoDB" id="9128950at2"/>
<dbReference type="RefSeq" id="WP_096672508.1">
    <property type="nucleotide sequence ID" value="NZ_OANS01000002.1"/>
</dbReference>
<dbReference type="Proteomes" id="UP000218069">
    <property type="component" value="Unassembled WGS sequence"/>
</dbReference>
<organism evidence="2 3">
    <name type="scientific">Polynucleobacter meluiroseus</name>
    <dbReference type="NCBI Taxonomy" id="1938814"/>
    <lineage>
        <taxon>Bacteria</taxon>
        <taxon>Pseudomonadati</taxon>
        <taxon>Pseudomonadota</taxon>
        <taxon>Betaproteobacteria</taxon>
        <taxon>Burkholderiales</taxon>
        <taxon>Burkholderiaceae</taxon>
        <taxon>Polynucleobacter</taxon>
    </lineage>
</organism>
<reference evidence="3" key="1">
    <citation type="submission" date="2017-08" db="EMBL/GenBank/DDBJ databases">
        <authorList>
            <person name="Varghese N."/>
            <person name="Submissions S."/>
        </authorList>
    </citation>
    <scope>NUCLEOTIDE SEQUENCE [LARGE SCALE GENOMIC DNA]</scope>
    <source>
        <strain evidence="3">AP-Melu-1000-B4</strain>
    </source>
</reference>
<name>A0A240DZF7_9BURK</name>
<gene>
    <name evidence="2" type="ORF">SAMN06295945_0723</name>
</gene>
<keyword evidence="3" id="KW-1185">Reference proteome</keyword>
<protein>
    <recommendedName>
        <fullName evidence="1">FlgO domain-containing protein</fullName>
    </recommendedName>
</protein>
<dbReference type="EMBL" id="OANS01000002">
    <property type="protein sequence ID" value="SNX28393.1"/>
    <property type="molecule type" value="Genomic_DNA"/>
</dbReference>
<feature type="domain" description="FlgO" evidence="1">
    <location>
        <begin position="57"/>
        <end position="180"/>
    </location>
</feature>
<dbReference type="InterPro" id="IPR041215">
    <property type="entry name" value="FlgO_dom"/>
</dbReference>
<evidence type="ECO:0000313" key="3">
    <source>
        <dbReference type="Proteomes" id="UP000218069"/>
    </source>
</evidence>
<sequence>MSIRPTSRSAYFPLAIVLLIGLLGLTACGTTSRSDAQCLTFEDKLQATDLTVLVSGMATELNTSLPKFDPNGPDEYGVLLVADFVNVNTLKTEPNVLVMSEMMRSYLARIPGKKVVQVEFGKDIRISDTGIVSLTRKIGQAGNTKVGASQVIVGTYLNLPNKLVINVKAIDPSNQIISAAIVRELNYSCSGGKLRLDK</sequence>
<evidence type="ECO:0000259" key="1">
    <source>
        <dbReference type="Pfam" id="PF17680"/>
    </source>
</evidence>
<dbReference type="PROSITE" id="PS51257">
    <property type="entry name" value="PROKAR_LIPOPROTEIN"/>
    <property type="match status" value="1"/>
</dbReference>
<evidence type="ECO:0000313" key="2">
    <source>
        <dbReference type="EMBL" id="SNX28393.1"/>
    </source>
</evidence>